<dbReference type="AlphaFoldDB" id="A0ABD1HWV6"/>
<evidence type="ECO:0000313" key="2">
    <source>
        <dbReference type="Proteomes" id="UP001567538"/>
    </source>
</evidence>
<accession>A0ABD1HWV6</accession>
<dbReference type="EMBL" id="JBEAFC010000004">
    <property type="protein sequence ID" value="KAL1560956.1"/>
    <property type="molecule type" value="Genomic_DNA"/>
</dbReference>
<evidence type="ECO:0000313" key="1">
    <source>
        <dbReference type="EMBL" id="KAL1560956.1"/>
    </source>
</evidence>
<keyword evidence="2" id="KW-1185">Reference proteome</keyword>
<dbReference type="Proteomes" id="UP001567538">
    <property type="component" value="Unassembled WGS sequence"/>
</dbReference>
<reference evidence="1 2" key="1">
    <citation type="submission" date="2024-06" db="EMBL/GenBank/DDBJ databases">
        <title>A chromosome level genome sequence of Diviner's sage (Salvia divinorum).</title>
        <authorList>
            <person name="Ford S.A."/>
            <person name="Ro D.-K."/>
            <person name="Ness R.W."/>
            <person name="Phillips M.A."/>
        </authorList>
    </citation>
    <scope>NUCLEOTIDE SEQUENCE [LARGE SCALE GENOMIC DNA]</scope>
    <source>
        <strain evidence="1">SAF-2024a</strain>
        <tissue evidence="1">Leaf</tissue>
    </source>
</reference>
<organism evidence="1 2">
    <name type="scientific">Salvia divinorum</name>
    <name type="common">Maria pastora</name>
    <name type="synonym">Diviner's sage</name>
    <dbReference type="NCBI Taxonomy" id="28513"/>
    <lineage>
        <taxon>Eukaryota</taxon>
        <taxon>Viridiplantae</taxon>
        <taxon>Streptophyta</taxon>
        <taxon>Embryophyta</taxon>
        <taxon>Tracheophyta</taxon>
        <taxon>Spermatophyta</taxon>
        <taxon>Magnoliopsida</taxon>
        <taxon>eudicotyledons</taxon>
        <taxon>Gunneridae</taxon>
        <taxon>Pentapetalae</taxon>
        <taxon>asterids</taxon>
        <taxon>lamiids</taxon>
        <taxon>Lamiales</taxon>
        <taxon>Lamiaceae</taxon>
        <taxon>Nepetoideae</taxon>
        <taxon>Mentheae</taxon>
        <taxon>Salviinae</taxon>
        <taxon>Salvia</taxon>
        <taxon>Salvia subgen. Calosphace</taxon>
    </lineage>
</organism>
<comment type="caution">
    <text evidence="1">The sequence shown here is derived from an EMBL/GenBank/DDBJ whole genome shotgun (WGS) entry which is preliminary data.</text>
</comment>
<name>A0ABD1HWV6_SALDI</name>
<gene>
    <name evidence="1" type="ORF">AAHA92_11105</name>
</gene>
<protein>
    <submittedName>
        <fullName evidence="1">Uncharacterized protein</fullName>
    </submittedName>
</protein>
<proteinExistence type="predicted"/>
<sequence>MEWCWESGVSQTSKAPRVNCKRLWIGPVVLETPTAARFKWARPAFSPILLGPMLRMPSTITIKSSSAEVALVTSEALPIPLLLTPVITLATMSSHPELEVVDQERADLDEETQFS</sequence>